<feature type="region of interest" description="Disordered" evidence="1">
    <location>
        <begin position="68"/>
        <end position="90"/>
    </location>
</feature>
<dbReference type="EMBL" id="QEFC01001149">
    <property type="protein sequence ID" value="KAE9459962.1"/>
    <property type="molecule type" value="Genomic_DNA"/>
</dbReference>
<feature type="compositionally biased region" description="Low complexity" evidence="1">
    <location>
        <begin position="139"/>
        <end position="154"/>
    </location>
</feature>
<evidence type="ECO:0000313" key="3">
    <source>
        <dbReference type="Proteomes" id="UP000428333"/>
    </source>
</evidence>
<dbReference type="PANTHER" id="PTHR35486:SF1">
    <property type="entry name" value="OS02G0689500 PROTEIN"/>
    <property type="match status" value="1"/>
</dbReference>
<comment type="caution">
    <text evidence="2">The sequence shown here is derived from an EMBL/GenBank/DDBJ whole genome shotgun (WGS) entry which is preliminary data.</text>
</comment>
<dbReference type="AlphaFoldDB" id="A0A6A4LRT4"/>
<name>A0A6A4LRT4_9ERIC</name>
<dbReference type="Proteomes" id="UP000428333">
    <property type="component" value="Linkage Group LG05"/>
</dbReference>
<accession>A0A6A4LRT4</accession>
<feature type="non-terminal residue" evidence="2">
    <location>
        <position position="1"/>
    </location>
</feature>
<organism evidence="2 3">
    <name type="scientific">Rhododendron williamsianum</name>
    <dbReference type="NCBI Taxonomy" id="262921"/>
    <lineage>
        <taxon>Eukaryota</taxon>
        <taxon>Viridiplantae</taxon>
        <taxon>Streptophyta</taxon>
        <taxon>Embryophyta</taxon>
        <taxon>Tracheophyta</taxon>
        <taxon>Spermatophyta</taxon>
        <taxon>Magnoliopsida</taxon>
        <taxon>eudicotyledons</taxon>
        <taxon>Gunneridae</taxon>
        <taxon>Pentapetalae</taxon>
        <taxon>asterids</taxon>
        <taxon>Ericales</taxon>
        <taxon>Ericaceae</taxon>
        <taxon>Ericoideae</taxon>
        <taxon>Rhodoreae</taxon>
        <taxon>Rhododendron</taxon>
    </lineage>
</organism>
<proteinExistence type="predicted"/>
<evidence type="ECO:0000256" key="1">
    <source>
        <dbReference type="SAM" id="MobiDB-lite"/>
    </source>
</evidence>
<keyword evidence="3" id="KW-1185">Reference proteome</keyword>
<reference evidence="2 3" key="1">
    <citation type="journal article" date="2019" name="Genome Biol. Evol.">
        <title>The Rhododendron genome and chromosomal organization provide insight into shared whole-genome duplications across the heath family (Ericaceae).</title>
        <authorList>
            <person name="Soza V.L."/>
            <person name="Lindsley D."/>
            <person name="Waalkes A."/>
            <person name="Ramage E."/>
            <person name="Patwardhan R.P."/>
            <person name="Burton J.N."/>
            <person name="Adey A."/>
            <person name="Kumar A."/>
            <person name="Qiu R."/>
            <person name="Shendure J."/>
            <person name="Hall B."/>
        </authorList>
    </citation>
    <scope>NUCLEOTIDE SEQUENCE [LARGE SCALE GENOMIC DNA]</scope>
    <source>
        <strain evidence="2">RSF 1966-606</strain>
    </source>
</reference>
<evidence type="ECO:0000313" key="2">
    <source>
        <dbReference type="EMBL" id="KAE9459962.1"/>
    </source>
</evidence>
<feature type="region of interest" description="Disordered" evidence="1">
    <location>
        <begin position="138"/>
        <end position="199"/>
    </location>
</feature>
<dbReference type="OrthoDB" id="688025at2759"/>
<gene>
    <name evidence="2" type="ORF">C3L33_08153</name>
</gene>
<sequence>MRCKKHLTDYTSSVGVCATCLTERLSALIEAQTLAEAQFARSQEDRRKSDAAAPPALAFPRSVSPYISHRKSDYSRPNYNPNPNRNHHHHHALSDQLFYSTPQVGPTVEFAEERDTCAKGRSRNSCLLYRLFRFRSREAPSSSSSSPNRPSWISNLLSSPSRQKKDEANRSSVDGGWRPSRLRRCDRGMSPARVSDCGGDEEDYCDYTPEEWRQTPQRATPQVRRGGHSRNVSGLKFCLSPLVRASPTRQWNQKGTIMPPEVAVHGDVRVPAVGPRLSTGALNRSRKIADFGRCNYGHR</sequence>
<protein>
    <submittedName>
        <fullName evidence="2">Uncharacterized protein</fullName>
    </submittedName>
</protein>
<dbReference type="PANTHER" id="PTHR35486">
    <property type="entry name" value="EXPRESSED PROTEIN"/>
    <property type="match status" value="1"/>
</dbReference>